<evidence type="ECO:0000313" key="2">
    <source>
        <dbReference type="Proteomes" id="UP000603141"/>
    </source>
</evidence>
<name>A0A934SBB0_9BACT</name>
<keyword evidence="2" id="KW-1185">Reference proteome</keyword>
<evidence type="ECO:0000313" key="1">
    <source>
        <dbReference type="EMBL" id="MBK1884759.1"/>
    </source>
</evidence>
<protein>
    <submittedName>
        <fullName evidence="1">DUF4942 domain-containing protein</fullName>
    </submittedName>
</protein>
<comment type="caution">
    <text evidence="1">The sequence shown here is derived from an EMBL/GenBank/DDBJ whole genome shotgun (WGS) entry which is preliminary data.</text>
</comment>
<organism evidence="1 2">
    <name type="scientific">Luteolibacter pohnpeiensis</name>
    <dbReference type="NCBI Taxonomy" id="454153"/>
    <lineage>
        <taxon>Bacteria</taxon>
        <taxon>Pseudomonadati</taxon>
        <taxon>Verrucomicrobiota</taxon>
        <taxon>Verrucomicrobiia</taxon>
        <taxon>Verrucomicrobiales</taxon>
        <taxon>Verrucomicrobiaceae</taxon>
        <taxon>Luteolibacter</taxon>
    </lineage>
</organism>
<gene>
    <name evidence="1" type="ORF">JIN85_20270</name>
</gene>
<dbReference type="AlphaFoldDB" id="A0A934SBB0"/>
<accession>A0A934SBB0</accession>
<dbReference type="Proteomes" id="UP000603141">
    <property type="component" value="Unassembled WGS sequence"/>
</dbReference>
<sequence length="231" mass="26352">MQSRTGIEFNRDNAYAVVMWVVKNANAYFDAQLIETYETMVDLANVENYVSNKRVFQWNRFRYDTAQDERGTHFRLKVGHRMVLEYLGGLEGGYSESSRGISKRAADFVCDLIVCARNLGFEVLDQGPVEYEWKDSTARTIRFKTAGGKVESLLRVRAFFNRNVHLQCHPELIHAFNVQHGKLKGWLRNDAEAAAELEIPQETAAKHFQSGFRLTTTSAFPMLMSGERGVA</sequence>
<reference evidence="1" key="1">
    <citation type="submission" date="2021-01" db="EMBL/GenBank/DDBJ databases">
        <title>Modified the classification status of verrucomicrobia.</title>
        <authorList>
            <person name="Feng X."/>
        </authorList>
    </citation>
    <scope>NUCLEOTIDE SEQUENCE</scope>
    <source>
        <strain evidence="1">KCTC 22041</strain>
    </source>
</reference>
<proteinExistence type="predicted"/>
<dbReference type="EMBL" id="JAENIJ010000096">
    <property type="protein sequence ID" value="MBK1884759.1"/>
    <property type="molecule type" value="Genomic_DNA"/>
</dbReference>